<proteinExistence type="predicted"/>
<evidence type="ECO:0000313" key="2">
    <source>
        <dbReference type="Proteomes" id="UP000231279"/>
    </source>
</evidence>
<protein>
    <submittedName>
        <fullName evidence="1">Uncharacterized protein</fullName>
    </submittedName>
</protein>
<comment type="caution">
    <text evidence="1">The sequence shown here is derived from an EMBL/GenBank/DDBJ whole genome shotgun (WGS) entry which is preliminary data.</text>
</comment>
<gene>
    <name evidence="1" type="ORF">CDL12_07517</name>
</gene>
<name>A0A2G9HQI8_9LAMI</name>
<organism evidence="1 2">
    <name type="scientific">Handroanthus impetiginosus</name>
    <dbReference type="NCBI Taxonomy" id="429701"/>
    <lineage>
        <taxon>Eukaryota</taxon>
        <taxon>Viridiplantae</taxon>
        <taxon>Streptophyta</taxon>
        <taxon>Embryophyta</taxon>
        <taxon>Tracheophyta</taxon>
        <taxon>Spermatophyta</taxon>
        <taxon>Magnoliopsida</taxon>
        <taxon>eudicotyledons</taxon>
        <taxon>Gunneridae</taxon>
        <taxon>Pentapetalae</taxon>
        <taxon>asterids</taxon>
        <taxon>lamiids</taxon>
        <taxon>Lamiales</taxon>
        <taxon>Bignoniaceae</taxon>
        <taxon>Crescentiina</taxon>
        <taxon>Tabebuia alliance</taxon>
        <taxon>Handroanthus</taxon>
    </lineage>
</organism>
<reference evidence="2" key="1">
    <citation type="journal article" date="2018" name="Gigascience">
        <title>Genome assembly of the Pink Ipe (Handroanthus impetiginosus, Bignoniaceae), a highly valued, ecologically keystone Neotropical timber forest tree.</title>
        <authorList>
            <person name="Silva-Junior O.B."/>
            <person name="Grattapaglia D."/>
            <person name="Novaes E."/>
            <person name="Collevatti R.G."/>
        </authorList>
    </citation>
    <scope>NUCLEOTIDE SEQUENCE [LARGE SCALE GENOMIC DNA]</scope>
    <source>
        <strain evidence="2">cv. UFG-1</strain>
    </source>
</reference>
<dbReference type="Proteomes" id="UP000231279">
    <property type="component" value="Unassembled WGS sequence"/>
</dbReference>
<dbReference type="EMBL" id="NKXS01001220">
    <property type="protein sequence ID" value="PIN19786.1"/>
    <property type="molecule type" value="Genomic_DNA"/>
</dbReference>
<evidence type="ECO:0000313" key="1">
    <source>
        <dbReference type="EMBL" id="PIN19786.1"/>
    </source>
</evidence>
<keyword evidence="2" id="KW-1185">Reference proteome</keyword>
<accession>A0A2G9HQI8</accession>
<sequence>MRKLQLFNAKVHKKKLVLNLFNSRCKFAPEYVVIGNFKIFNTTSIWIWTPLLRDFWSKANYYLPFIHIVKKQIPSHLYVNQH</sequence>
<dbReference type="AlphaFoldDB" id="A0A2G9HQI8"/>